<comment type="function">
    <text evidence="6">Small GTPase required for proper nuclear import of RNA polymerase II and III (RNAPII and RNAPIII). May act at an RNAP assembly step prior to nuclear import.</text>
</comment>
<keyword evidence="9" id="KW-1185">Reference proteome</keyword>
<dbReference type="InterPro" id="IPR027417">
    <property type="entry name" value="P-loop_NTPase"/>
</dbReference>
<evidence type="ECO:0000313" key="8">
    <source>
        <dbReference type="EMBL" id="TFJ84361.1"/>
    </source>
</evidence>
<dbReference type="GO" id="GO:0005525">
    <property type="term" value="F:GTP binding"/>
    <property type="evidence" value="ECO:0007669"/>
    <property type="project" value="UniProtKB-KW"/>
</dbReference>
<evidence type="ECO:0000256" key="5">
    <source>
        <dbReference type="ARBA" id="ARBA00023134"/>
    </source>
</evidence>
<comment type="caution">
    <text evidence="8">The sequence shown here is derived from an EMBL/GenBank/DDBJ whole genome shotgun (WGS) entry which is preliminary data.</text>
</comment>
<dbReference type="GO" id="GO:0003924">
    <property type="term" value="F:GTPase activity"/>
    <property type="evidence" value="ECO:0007669"/>
    <property type="project" value="TreeGrafter"/>
</dbReference>
<feature type="region of interest" description="Disordered" evidence="7">
    <location>
        <begin position="260"/>
        <end position="293"/>
    </location>
</feature>
<dbReference type="CDD" id="cd17872">
    <property type="entry name" value="GPN3"/>
    <property type="match status" value="1"/>
</dbReference>
<dbReference type="PANTHER" id="PTHR21231:SF7">
    <property type="entry name" value="GPN-LOOP GTPASE 3"/>
    <property type="match status" value="1"/>
</dbReference>
<evidence type="ECO:0000256" key="4">
    <source>
        <dbReference type="ARBA" id="ARBA00022801"/>
    </source>
</evidence>
<dbReference type="Proteomes" id="UP000355283">
    <property type="component" value="Unassembled WGS sequence"/>
</dbReference>
<sequence>MPRCCQLVMGPAGVGKSTYCKLLQEHCAAQQGPGTQRRAVHIINLDPAAEGQFAYAAPEVDVRELITADDVMEMMDLGPNGALVHCMEYLLENLEWLEERLEVFAEGDYLVFDCPGQVELYSHIPVMKHLVDFLVKGPLSLSVCGVYLIDAHFMVDPSKFVAGALLCLSTMIALEVPQVNIISKADLVDKEEIERVLDMDSAAMVARMGHLAAHGRLQPLTHTIAAVVDDYTLVGFLPLDPNDENSWDAILAQADMALQYGEDLEPREPRDDVGDGGTEDEDAMEDNDIQQSL</sequence>
<comment type="subunit">
    <text evidence="6">Binds to RNA polymerase II (RNAPII).</text>
</comment>
<evidence type="ECO:0000256" key="2">
    <source>
        <dbReference type="ARBA" id="ARBA00014587"/>
    </source>
</evidence>
<evidence type="ECO:0000256" key="3">
    <source>
        <dbReference type="ARBA" id="ARBA00022741"/>
    </source>
</evidence>
<dbReference type="EMBL" id="SDOX01000019">
    <property type="protein sequence ID" value="TFJ84361.1"/>
    <property type="molecule type" value="Genomic_DNA"/>
</dbReference>
<reference evidence="8 9" key="1">
    <citation type="submission" date="2019-01" db="EMBL/GenBank/DDBJ databases">
        <title>Nuclear Genome Assembly of the Microalgal Biofuel strain Nannochloropsis salina CCMP1776.</title>
        <authorList>
            <person name="Hovde B."/>
        </authorList>
    </citation>
    <scope>NUCLEOTIDE SEQUENCE [LARGE SCALE GENOMIC DNA]</scope>
    <source>
        <strain evidence="8 9">CCMP1776</strain>
    </source>
</reference>
<dbReference type="InterPro" id="IPR030228">
    <property type="entry name" value="Gpn3"/>
</dbReference>
<evidence type="ECO:0000313" key="9">
    <source>
        <dbReference type="Proteomes" id="UP000355283"/>
    </source>
</evidence>
<protein>
    <recommendedName>
        <fullName evidence="2 6">GPN-loop GTPase 3</fullName>
    </recommendedName>
</protein>
<comment type="similarity">
    <text evidence="1 6">Belongs to the GPN-loop GTPase family.</text>
</comment>
<organism evidence="8 9">
    <name type="scientific">Nannochloropsis salina CCMP1776</name>
    <dbReference type="NCBI Taxonomy" id="1027361"/>
    <lineage>
        <taxon>Eukaryota</taxon>
        <taxon>Sar</taxon>
        <taxon>Stramenopiles</taxon>
        <taxon>Ochrophyta</taxon>
        <taxon>Eustigmatophyceae</taxon>
        <taxon>Eustigmatales</taxon>
        <taxon>Monodopsidaceae</taxon>
        <taxon>Microchloropsis</taxon>
        <taxon>Microchloropsis salina</taxon>
    </lineage>
</organism>
<dbReference type="InterPro" id="IPR004130">
    <property type="entry name" value="Gpn"/>
</dbReference>
<evidence type="ECO:0000256" key="6">
    <source>
        <dbReference type="RuleBase" id="RU365059"/>
    </source>
</evidence>
<keyword evidence="3 6" id="KW-0547">Nucleotide-binding</keyword>
<evidence type="ECO:0000256" key="7">
    <source>
        <dbReference type="SAM" id="MobiDB-lite"/>
    </source>
</evidence>
<evidence type="ECO:0000256" key="1">
    <source>
        <dbReference type="ARBA" id="ARBA00005290"/>
    </source>
</evidence>
<gene>
    <name evidence="8" type="ORF">NSK_004348</name>
</gene>
<dbReference type="Pfam" id="PF03029">
    <property type="entry name" value="ATP_bind_1"/>
    <property type="match status" value="1"/>
</dbReference>
<dbReference type="Gene3D" id="3.40.50.300">
    <property type="entry name" value="P-loop containing nucleotide triphosphate hydrolases"/>
    <property type="match status" value="1"/>
</dbReference>
<feature type="compositionally biased region" description="Basic and acidic residues" evidence="7">
    <location>
        <begin position="264"/>
        <end position="273"/>
    </location>
</feature>
<accession>A0A4D9CY87</accession>
<dbReference type="OrthoDB" id="5839at2759"/>
<proteinExistence type="inferred from homology"/>
<feature type="compositionally biased region" description="Acidic residues" evidence="7">
    <location>
        <begin position="277"/>
        <end position="293"/>
    </location>
</feature>
<keyword evidence="5 6" id="KW-0342">GTP-binding</keyword>
<keyword evidence="4 6" id="KW-0378">Hydrolase</keyword>
<dbReference type="AlphaFoldDB" id="A0A4D9CY87"/>
<name>A0A4D9CY87_9STRA</name>
<dbReference type="SUPFAM" id="SSF52540">
    <property type="entry name" value="P-loop containing nucleoside triphosphate hydrolases"/>
    <property type="match status" value="1"/>
</dbReference>
<dbReference type="PANTHER" id="PTHR21231">
    <property type="entry name" value="XPA-BINDING PROTEIN 1-RELATED"/>
    <property type="match status" value="1"/>
</dbReference>